<sequence length="579" mass="62889">MLVSHLPTLQGAPAGDPSSEKSALLALLDAVAGGKALRWNRTDPTPCRWQGVRCENNQVSELRLPGVGLSGRIPAGVVGNLTNLKTLSLRFNALSGILPGDLGRCAELRNLYLQGNKFSGEIPATLFGLRNLIRLNLARNSFSGEIPSGFNNLSRLATLLLDNNRLSGSIPAIDLPLLVQFNVSFNRLNGSIPLKLRSMPVESFLGNSLCGGPMGDCPNEDNNNKNKKNKLAGGAIAGIVVGSLIGVVLIALVVFVLCRKRRTRRSSRSVDIASVKPPSENGEGVVVGVGVKREVEDNVFELEDLLRASAEVLGKGTFGTTYKALFDAGDGVAVKRLRDVSVNESEFRERIEGVGSLDHENLVSLRAYYYSRDEKLIVFDYMSMGSLSALLHGNRGGGRTPLSWEIRSKIALGVARGIEYLHTQGSNVSHGNIKASNILLTVTYNAKVSDFGLAQLVGPSSNPNRIAGYRAPEVTDVRRVSQKADVYSYGVLLLELLTGKPPTNSLMNEEGVDLPRWVQSVVREEWTSEVFALELLRYQDAEEEMVQLLQLALDCAAQFPDKRPSMTEVVRQIEGLAHY</sequence>
<reference evidence="15 16" key="1">
    <citation type="submission" date="2024-01" db="EMBL/GenBank/DDBJ databases">
        <title>Genome assemblies of Stephania.</title>
        <authorList>
            <person name="Yang L."/>
        </authorList>
    </citation>
    <scope>NUCLEOTIDE SEQUENCE [LARGE SCALE GENOMIC DNA]</scope>
    <source>
        <strain evidence="15">JXDWG</strain>
        <tissue evidence="15">Leaf</tissue>
    </source>
</reference>
<dbReference type="Pfam" id="PF00560">
    <property type="entry name" value="LRR_1"/>
    <property type="match status" value="1"/>
</dbReference>
<keyword evidence="10 13" id="KW-0472">Membrane</keyword>
<accession>A0AAP0NSY9</accession>
<dbReference type="GO" id="GO:0016020">
    <property type="term" value="C:membrane"/>
    <property type="evidence" value="ECO:0007669"/>
    <property type="project" value="UniProtKB-SubCell"/>
</dbReference>
<evidence type="ECO:0000256" key="7">
    <source>
        <dbReference type="ARBA" id="ARBA00022741"/>
    </source>
</evidence>
<dbReference type="PROSITE" id="PS00107">
    <property type="entry name" value="PROTEIN_KINASE_ATP"/>
    <property type="match status" value="1"/>
</dbReference>
<evidence type="ECO:0000256" key="3">
    <source>
        <dbReference type="ARBA" id="ARBA00022614"/>
    </source>
</evidence>
<dbReference type="FunFam" id="3.80.10.10:FF:000234">
    <property type="entry name" value="Probable inactive receptor kinase RLK902"/>
    <property type="match status" value="1"/>
</dbReference>
<keyword evidence="2" id="KW-0597">Phosphoprotein</keyword>
<evidence type="ECO:0000256" key="11">
    <source>
        <dbReference type="ARBA" id="ARBA00023170"/>
    </source>
</evidence>
<dbReference type="InterPro" id="IPR011009">
    <property type="entry name" value="Kinase-like_dom_sf"/>
</dbReference>
<dbReference type="FunFam" id="3.30.200.20:FF:000307">
    <property type="entry name" value="pollen receptor-like kinase 1"/>
    <property type="match status" value="1"/>
</dbReference>
<keyword evidence="4 13" id="KW-0812">Transmembrane</keyword>
<dbReference type="GO" id="GO:0005524">
    <property type="term" value="F:ATP binding"/>
    <property type="evidence" value="ECO:0007669"/>
    <property type="project" value="UniProtKB-UniRule"/>
</dbReference>
<dbReference type="FunFam" id="1.10.510.10:FF:000585">
    <property type="entry name" value="Probable inactive receptor kinase At1g48480"/>
    <property type="match status" value="1"/>
</dbReference>
<dbReference type="Pfam" id="PF13855">
    <property type="entry name" value="LRR_8"/>
    <property type="match status" value="1"/>
</dbReference>
<evidence type="ECO:0000313" key="15">
    <source>
        <dbReference type="EMBL" id="KAK9118073.1"/>
    </source>
</evidence>
<dbReference type="PANTHER" id="PTHR48010">
    <property type="entry name" value="OS05G0588300 PROTEIN"/>
    <property type="match status" value="1"/>
</dbReference>
<dbReference type="Gene3D" id="1.10.510.10">
    <property type="entry name" value="Transferase(Phosphotransferase) domain 1"/>
    <property type="match status" value="1"/>
</dbReference>
<keyword evidence="3" id="KW-0433">Leucine-rich repeat</keyword>
<evidence type="ECO:0000256" key="6">
    <source>
        <dbReference type="ARBA" id="ARBA00022737"/>
    </source>
</evidence>
<evidence type="ECO:0000256" key="12">
    <source>
        <dbReference type="PROSITE-ProRule" id="PRU10141"/>
    </source>
</evidence>
<keyword evidence="5" id="KW-0732">Signal</keyword>
<dbReference type="PANTHER" id="PTHR48010:SF76">
    <property type="entry name" value="INACTIVE RECEPTOR KINASE RLK902-RELATED"/>
    <property type="match status" value="1"/>
</dbReference>
<evidence type="ECO:0000259" key="14">
    <source>
        <dbReference type="PROSITE" id="PS50011"/>
    </source>
</evidence>
<dbReference type="GO" id="GO:0004672">
    <property type="term" value="F:protein kinase activity"/>
    <property type="evidence" value="ECO:0007669"/>
    <property type="project" value="InterPro"/>
</dbReference>
<evidence type="ECO:0000256" key="9">
    <source>
        <dbReference type="ARBA" id="ARBA00022989"/>
    </source>
</evidence>
<keyword evidence="6" id="KW-0677">Repeat</keyword>
<evidence type="ECO:0000256" key="2">
    <source>
        <dbReference type="ARBA" id="ARBA00022553"/>
    </source>
</evidence>
<dbReference type="EMBL" id="JBBNAG010000007">
    <property type="protein sequence ID" value="KAK9118073.1"/>
    <property type="molecule type" value="Genomic_DNA"/>
</dbReference>
<dbReference type="SUPFAM" id="SSF56112">
    <property type="entry name" value="Protein kinase-like (PK-like)"/>
    <property type="match status" value="1"/>
</dbReference>
<keyword evidence="8 12" id="KW-0067">ATP-binding</keyword>
<proteinExistence type="predicted"/>
<dbReference type="Gene3D" id="3.80.10.10">
    <property type="entry name" value="Ribonuclease Inhibitor"/>
    <property type="match status" value="2"/>
</dbReference>
<name>A0AAP0NSY9_9MAGN</name>
<evidence type="ECO:0000256" key="8">
    <source>
        <dbReference type="ARBA" id="ARBA00022840"/>
    </source>
</evidence>
<evidence type="ECO:0000256" key="13">
    <source>
        <dbReference type="SAM" id="Phobius"/>
    </source>
</evidence>
<evidence type="ECO:0000256" key="10">
    <source>
        <dbReference type="ARBA" id="ARBA00023136"/>
    </source>
</evidence>
<dbReference type="Gene3D" id="3.30.200.20">
    <property type="entry name" value="Phosphorylase Kinase, domain 1"/>
    <property type="match status" value="1"/>
</dbReference>
<evidence type="ECO:0000256" key="4">
    <source>
        <dbReference type="ARBA" id="ARBA00022692"/>
    </source>
</evidence>
<keyword evidence="7 12" id="KW-0547">Nucleotide-binding</keyword>
<dbReference type="CDD" id="cd12087">
    <property type="entry name" value="TM_EGFR-like"/>
    <property type="match status" value="1"/>
</dbReference>
<comment type="subcellular location">
    <subcellularLocation>
        <location evidence="1">Membrane</location>
    </subcellularLocation>
</comment>
<dbReference type="InterPro" id="IPR050994">
    <property type="entry name" value="At_inactive_RLKs"/>
</dbReference>
<organism evidence="15 16">
    <name type="scientific">Stephania cephalantha</name>
    <dbReference type="NCBI Taxonomy" id="152367"/>
    <lineage>
        <taxon>Eukaryota</taxon>
        <taxon>Viridiplantae</taxon>
        <taxon>Streptophyta</taxon>
        <taxon>Embryophyta</taxon>
        <taxon>Tracheophyta</taxon>
        <taxon>Spermatophyta</taxon>
        <taxon>Magnoliopsida</taxon>
        <taxon>Ranunculales</taxon>
        <taxon>Menispermaceae</taxon>
        <taxon>Menispermoideae</taxon>
        <taxon>Cissampelideae</taxon>
        <taxon>Stephania</taxon>
    </lineage>
</organism>
<dbReference type="SUPFAM" id="SSF52058">
    <property type="entry name" value="L domain-like"/>
    <property type="match status" value="1"/>
</dbReference>
<keyword evidence="11" id="KW-0675">Receptor</keyword>
<comment type="caution">
    <text evidence="15">The sequence shown here is derived from an EMBL/GenBank/DDBJ whole genome shotgun (WGS) entry which is preliminary data.</text>
</comment>
<dbReference type="InterPro" id="IPR013210">
    <property type="entry name" value="LRR_N_plant-typ"/>
</dbReference>
<dbReference type="InterPro" id="IPR032675">
    <property type="entry name" value="LRR_dom_sf"/>
</dbReference>
<feature type="domain" description="Protein kinase" evidence="14">
    <location>
        <begin position="307"/>
        <end position="579"/>
    </location>
</feature>
<evidence type="ECO:0000313" key="16">
    <source>
        <dbReference type="Proteomes" id="UP001419268"/>
    </source>
</evidence>
<keyword evidence="9 13" id="KW-1133">Transmembrane helix</keyword>
<dbReference type="InterPro" id="IPR000719">
    <property type="entry name" value="Prot_kinase_dom"/>
</dbReference>
<feature type="transmembrane region" description="Helical" evidence="13">
    <location>
        <begin position="231"/>
        <end position="258"/>
    </location>
</feature>
<dbReference type="InterPro" id="IPR017441">
    <property type="entry name" value="Protein_kinase_ATP_BS"/>
</dbReference>
<dbReference type="Proteomes" id="UP001419268">
    <property type="component" value="Unassembled WGS sequence"/>
</dbReference>
<dbReference type="Pfam" id="PF00069">
    <property type="entry name" value="Pkinase"/>
    <property type="match status" value="1"/>
</dbReference>
<keyword evidence="16" id="KW-1185">Reference proteome</keyword>
<protein>
    <recommendedName>
        <fullName evidence="14">Protein kinase domain-containing protein</fullName>
    </recommendedName>
</protein>
<evidence type="ECO:0000256" key="1">
    <source>
        <dbReference type="ARBA" id="ARBA00004370"/>
    </source>
</evidence>
<gene>
    <name evidence="15" type="ORF">Scep_016166</name>
</gene>
<dbReference type="Pfam" id="PF08263">
    <property type="entry name" value="LRRNT_2"/>
    <property type="match status" value="1"/>
</dbReference>
<dbReference type="AlphaFoldDB" id="A0AAP0NSY9"/>
<dbReference type="InterPro" id="IPR001611">
    <property type="entry name" value="Leu-rich_rpt"/>
</dbReference>
<dbReference type="PROSITE" id="PS50011">
    <property type="entry name" value="PROTEIN_KINASE_DOM"/>
    <property type="match status" value="1"/>
</dbReference>
<feature type="binding site" evidence="12">
    <location>
        <position position="335"/>
    </location>
    <ligand>
        <name>ATP</name>
        <dbReference type="ChEBI" id="CHEBI:30616"/>
    </ligand>
</feature>
<evidence type="ECO:0000256" key="5">
    <source>
        <dbReference type="ARBA" id="ARBA00022729"/>
    </source>
</evidence>